<accession>A0AAF0EK67</accession>
<name>A0AAF0EK67_9BASI</name>
<dbReference type="PANTHER" id="PTHR31735:SF1">
    <property type="entry name" value="VACUOLAR MEMBRANE PROTEIN YPL162C"/>
    <property type="match status" value="1"/>
</dbReference>
<gene>
    <name evidence="3" type="ORF">MNAN1_001223</name>
</gene>
<feature type="region of interest" description="Disordered" evidence="1">
    <location>
        <begin position="245"/>
        <end position="266"/>
    </location>
</feature>
<dbReference type="InterPro" id="IPR022127">
    <property type="entry name" value="STIMATE/YPL162C"/>
</dbReference>
<evidence type="ECO:0000256" key="1">
    <source>
        <dbReference type="SAM" id="MobiDB-lite"/>
    </source>
</evidence>
<dbReference type="Proteomes" id="UP001213623">
    <property type="component" value="Chromosome 2"/>
</dbReference>
<dbReference type="GO" id="GO:0016020">
    <property type="term" value="C:membrane"/>
    <property type="evidence" value="ECO:0007669"/>
    <property type="project" value="TreeGrafter"/>
</dbReference>
<protein>
    <recommendedName>
        <fullName evidence="5">Vacuolar membrane protein</fullName>
    </recommendedName>
</protein>
<sequence length="266" mass="29374">MSTAAPATAPLGSGVHMDERHCRLFGPVGIATQLLMGVVVLGTLLYKRHRERPRRAWRTWALDVAKQLTGQGMVHMLNVLCSALGMTQAPRNPCSLYFLNILLDSTLGLFVLYGVLHGATRVCEDVLQLQGFVSGEYMPRSMPGRCAPSVLQCWLRQTSVYLLGLALMKAFVLLTLAMLPFLVAFGSWLLSLFGTNRALQVVFVMALFPMAMNMLQFWLIDSMLLYRPNAEAYLPVPLPNVQSTLPLSPRPSRDGEARAEVLQAAP</sequence>
<evidence type="ECO:0000313" key="4">
    <source>
        <dbReference type="Proteomes" id="UP001213623"/>
    </source>
</evidence>
<organism evidence="3 4">
    <name type="scientific">Malassezia nana</name>
    <dbReference type="NCBI Taxonomy" id="180528"/>
    <lineage>
        <taxon>Eukaryota</taxon>
        <taxon>Fungi</taxon>
        <taxon>Dikarya</taxon>
        <taxon>Basidiomycota</taxon>
        <taxon>Ustilaginomycotina</taxon>
        <taxon>Malasseziomycetes</taxon>
        <taxon>Malasseziales</taxon>
        <taxon>Malasseziaceae</taxon>
        <taxon>Malassezia</taxon>
    </lineage>
</organism>
<keyword evidence="2" id="KW-0812">Transmembrane</keyword>
<keyword evidence="2" id="KW-0472">Membrane</keyword>
<evidence type="ECO:0000313" key="3">
    <source>
        <dbReference type="EMBL" id="WFD26246.1"/>
    </source>
</evidence>
<reference evidence="3" key="1">
    <citation type="submission" date="2023-03" db="EMBL/GenBank/DDBJ databases">
        <title>Mating type loci evolution in Malassezia.</title>
        <authorList>
            <person name="Coelho M.A."/>
        </authorList>
    </citation>
    <scope>NUCLEOTIDE SEQUENCE</scope>
    <source>
        <strain evidence="3">CBS 9557</strain>
    </source>
</reference>
<feature type="transmembrane region" description="Helical" evidence="2">
    <location>
        <begin position="160"/>
        <end position="189"/>
    </location>
</feature>
<dbReference type="AlphaFoldDB" id="A0AAF0EK67"/>
<feature type="transmembrane region" description="Helical" evidence="2">
    <location>
        <begin position="201"/>
        <end position="220"/>
    </location>
</feature>
<evidence type="ECO:0000256" key="2">
    <source>
        <dbReference type="SAM" id="Phobius"/>
    </source>
</evidence>
<keyword evidence="2" id="KW-1133">Transmembrane helix</keyword>
<dbReference type="PANTHER" id="PTHR31735">
    <property type="entry name" value="VACUOLAR MEMBRANE PROTEIN YPL162C"/>
    <property type="match status" value="1"/>
</dbReference>
<feature type="transmembrane region" description="Helical" evidence="2">
    <location>
        <begin position="96"/>
        <end position="116"/>
    </location>
</feature>
<dbReference type="EMBL" id="CP119893">
    <property type="protein sequence ID" value="WFD26246.1"/>
    <property type="molecule type" value="Genomic_DNA"/>
</dbReference>
<feature type="transmembrane region" description="Helical" evidence="2">
    <location>
        <begin position="24"/>
        <end position="46"/>
    </location>
</feature>
<evidence type="ECO:0008006" key="5">
    <source>
        <dbReference type="Google" id="ProtNLM"/>
    </source>
</evidence>
<keyword evidence="4" id="KW-1185">Reference proteome</keyword>
<proteinExistence type="predicted"/>
<dbReference type="Pfam" id="PF12400">
    <property type="entry name" value="STIMATE"/>
    <property type="match status" value="1"/>
</dbReference>